<protein>
    <submittedName>
        <fullName evidence="1">Uncharacterized protein</fullName>
    </submittedName>
</protein>
<gene>
    <name evidence="1" type="ORF">HZT40_22290</name>
</gene>
<evidence type="ECO:0000313" key="2">
    <source>
        <dbReference type="Proteomes" id="UP000510621"/>
    </source>
</evidence>
<keyword evidence="2" id="KW-1185">Reference proteome</keyword>
<proteinExistence type="predicted"/>
<evidence type="ECO:0000313" key="1">
    <source>
        <dbReference type="EMBL" id="QLQ33894.1"/>
    </source>
</evidence>
<accession>A0A7L6AXI7</accession>
<dbReference type="EMBL" id="CP059265">
    <property type="protein sequence ID" value="QLQ33894.1"/>
    <property type="molecule type" value="Genomic_DNA"/>
</dbReference>
<dbReference type="Proteomes" id="UP000510621">
    <property type="component" value="Chromosome"/>
</dbReference>
<dbReference type="AlphaFoldDB" id="A0A7L6AXI7"/>
<name>A0A7L6AXI7_9GAMM</name>
<organism evidence="1 2">
    <name type="scientific">Candidatus Thiothrix singaporensis</name>
    <dbReference type="NCBI Taxonomy" id="2799669"/>
    <lineage>
        <taxon>Bacteria</taxon>
        <taxon>Pseudomonadati</taxon>
        <taxon>Pseudomonadota</taxon>
        <taxon>Gammaproteobacteria</taxon>
        <taxon>Thiotrichales</taxon>
        <taxon>Thiotrichaceae</taxon>
        <taxon>Thiothrix</taxon>
    </lineage>
</organism>
<dbReference type="KEGG" id="this:HZT40_22290"/>
<sequence length="75" mass="7871">MQKGNAGMGAFITAITARPELAAKIGGHVARLGVLLGILGIDMHIEEVTGKDKMQAAERLDAVIRQNLAVLGYGE</sequence>
<reference evidence="1" key="1">
    <citation type="submission" date="2020-06" db="EMBL/GenBank/DDBJ databases">
        <title>Analysis procedures for assessing recovery of high quality, complete, closed genomes from Nanopore long read metagenome sequencing.</title>
        <authorList>
            <person name="Bessarab I."/>
            <person name="Arumugam K."/>
            <person name="Haryono M."/>
            <person name="Liu X."/>
            <person name="Roy S."/>
            <person name="Zuniga-Montanez R.E."/>
            <person name="Qiu G."/>
            <person name="Drautz-Moses D.I."/>
            <person name="Law Y.Y."/>
            <person name="Wuertz S."/>
            <person name="Lauro F.M."/>
            <person name="Huson D.H."/>
            <person name="Williams R.B."/>
        </authorList>
    </citation>
    <scope>NUCLEOTIDE SEQUENCE [LARGE SCALE GENOMIC DNA]</scope>
    <source>
        <strain evidence="1">SSD2</strain>
    </source>
</reference>